<dbReference type="Proteomes" id="UP001328107">
    <property type="component" value="Unassembled WGS sequence"/>
</dbReference>
<feature type="non-terminal residue" evidence="2">
    <location>
        <position position="1"/>
    </location>
</feature>
<dbReference type="EMBL" id="BTRK01000003">
    <property type="protein sequence ID" value="GMR43261.1"/>
    <property type="molecule type" value="Genomic_DNA"/>
</dbReference>
<dbReference type="PANTHER" id="PTHR21541:SF3">
    <property type="entry name" value="STRUCTURE-SPECIFIC ENDONUCLEASE SUBUNIT SLX4"/>
    <property type="match status" value="1"/>
</dbReference>
<sequence>AAAAAAGGDISPTSRPRPAAAEEVEDDDGEKTLNRGADSSDDEENSERGGGVGEAEESMLIANADVKSADSQLVLFLEWLRHPTQKDLYDHCLALRSLSLEELEVKVRRADSELCGISRKVLMCVLDRLHITYSLPNDGWKKKNERLKKKK</sequence>
<dbReference type="AlphaFoldDB" id="A0AAN4ZM26"/>
<proteinExistence type="predicted"/>
<accession>A0AAN4ZM26</accession>
<evidence type="ECO:0000313" key="3">
    <source>
        <dbReference type="Proteomes" id="UP001328107"/>
    </source>
</evidence>
<feature type="region of interest" description="Disordered" evidence="1">
    <location>
        <begin position="1"/>
        <end position="57"/>
    </location>
</feature>
<evidence type="ECO:0000256" key="1">
    <source>
        <dbReference type="SAM" id="MobiDB-lite"/>
    </source>
</evidence>
<organism evidence="2 3">
    <name type="scientific">Pristionchus mayeri</name>
    <dbReference type="NCBI Taxonomy" id="1317129"/>
    <lineage>
        <taxon>Eukaryota</taxon>
        <taxon>Metazoa</taxon>
        <taxon>Ecdysozoa</taxon>
        <taxon>Nematoda</taxon>
        <taxon>Chromadorea</taxon>
        <taxon>Rhabditida</taxon>
        <taxon>Rhabditina</taxon>
        <taxon>Diplogasteromorpha</taxon>
        <taxon>Diplogasteroidea</taxon>
        <taxon>Neodiplogasteridae</taxon>
        <taxon>Pristionchus</taxon>
    </lineage>
</organism>
<reference evidence="3" key="1">
    <citation type="submission" date="2022-10" db="EMBL/GenBank/DDBJ databases">
        <title>Genome assembly of Pristionchus species.</title>
        <authorList>
            <person name="Yoshida K."/>
            <person name="Sommer R.J."/>
        </authorList>
    </citation>
    <scope>NUCLEOTIDE SEQUENCE [LARGE SCALE GENOMIC DNA]</scope>
    <source>
        <strain evidence="3">RS5460</strain>
    </source>
</reference>
<name>A0AAN4ZM26_9BILA</name>
<protein>
    <submittedName>
        <fullName evidence="2">Uncharacterized protein</fullName>
    </submittedName>
</protein>
<keyword evidence="3" id="KW-1185">Reference proteome</keyword>
<evidence type="ECO:0000313" key="2">
    <source>
        <dbReference type="EMBL" id="GMR43261.1"/>
    </source>
</evidence>
<dbReference type="GO" id="GO:0033557">
    <property type="term" value="C:Slx1-Slx4 complex"/>
    <property type="evidence" value="ECO:0007669"/>
    <property type="project" value="TreeGrafter"/>
</dbReference>
<comment type="caution">
    <text evidence="2">The sequence shown here is derived from an EMBL/GenBank/DDBJ whole genome shotgun (WGS) entry which is preliminary data.</text>
</comment>
<dbReference type="PANTHER" id="PTHR21541">
    <property type="entry name" value="BTB POZ DOMAIN CONTAINING 12"/>
    <property type="match status" value="1"/>
</dbReference>
<gene>
    <name evidence="2" type="ORF">PMAYCL1PPCAC_13456</name>
</gene>
<dbReference type="GO" id="GO:0000712">
    <property type="term" value="P:resolution of meiotic recombination intermediates"/>
    <property type="evidence" value="ECO:0007669"/>
    <property type="project" value="TreeGrafter"/>
</dbReference>